<dbReference type="GO" id="GO:0032259">
    <property type="term" value="P:methylation"/>
    <property type="evidence" value="ECO:0007669"/>
    <property type="project" value="UniProtKB-KW"/>
</dbReference>
<name>A0A1K1PNQ3_9FLAO</name>
<keyword evidence="2" id="KW-0830">Ubiquinone</keyword>
<gene>
    <name evidence="2" type="ORF">SAMN02927921_01892</name>
</gene>
<dbReference type="SUPFAM" id="SSF54593">
    <property type="entry name" value="Glyoxalase/Bleomycin resistance protein/Dihydroxybiphenyl dioxygenase"/>
    <property type="match status" value="1"/>
</dbReference>
<reference evidence="2 3" key="1">
    <citation type="submission" date="2016-11" db="EMBL/GenBank/DDBJ databases">
        <authorList>
            <person name="Jaros S."/>
            <person name="Januszkiewicz K."/>
            <person name="Wedrychowicz H."/>
        </authorList>
    </citation>
    <scope>NUCLEOTIDE SEQUENCE [LARGE SCALE GENOMIC DNA]</scope>
    <source>
        <strain evidence="2 3">CGMCC 1.12145</strain>
    </source>
</reference>
<feature type="domain" description="PhnB-like" evidence="1">
    <location>
        <begin position="7"/>
        <end position="97"/>
    </location>
</feature>
<dbReference type="RefSeq" id="WP_083564855.1">
    <property type="nucleotide sequence ID" value="NZ_FPJE01000009.1"/>
</dbReference>
<evidence type="ECO:0000313" key="2">
    <source>
        <dbReference type="EMBL" id="SFW49312.1"/>
    </source>
</evidence>
<dbReference type="STRING" id="1150368.SAMN02927921_01892"/>
<dbReference type="PANTHER" id="PTHR33990">
    <property type="entry name" value="PROTEIN YJDN-RELATED"/>
    <property type="match status" value="1"/>
</dbReference>
<dbReference type="AlphaFoldDB" id="A0A1K1PNQ3"/>
<dbReference type="Gene3D" id="3.10.180.10">
    <property type="entry name" value="2,3-Dihydroxybiphenyl 1,2-Dioxygenase, domain 1"/>
    <property type="match status" value="1"/>
</dbReference>
<dbReference type="InterPro" id="IPR029068">
    <property type="entry name" value="Glyas_Bleomycin-R_OHBP_Dase"/>
</dbReference>
<keyword evidence="2" id="KW-0808">Transferase</keyword>
<evidence type="ECO:0000259" key="1">
    <source>
        <dbReference type="Pfam" id="PF06983"/>
    </source>
</evidence>
<dbReference type="EMBL" id="FPJE01000009">
    <property type="protein sequence ID" value="SFW49312.1"/>
    <property type="molecule type" value="Genomic_DNA"/>
</dbReference>
<evidence type="ECO:0000313" key="3">
    <source>
        <dbReference type="Proteomes" id="UP000182248"/>
    </source>
</evidence>
<dbReference type="PANTHER" id="PTHR33990:SF2">
    <property type="entry name" value="PHNB-LIKE DOMAIN-CONTAINING PROTEIN"/>
    <property type="match status" value="1"/>
</dbReference>
<sequence length="98" mass="11090">MKAPVPQKIVPNLWFDHEAESAVKFYTSVFKRSSAGKVLRYGEEGFERHRKPAHSVMLINFELEGYRFTALNGGSRFKANPSVSFFVTCETTGEVDTL</sequence>
<dbReference type="GO" id="GO:0008168">
    <property type="term" value="F:methyltransferase activity"/>
    <property type="evidence" value="ECO:0007669"/>
    <property type="project" value="UniProtKB-KW"/>
</dbReference>
<organism evidence="2 3">
    <name type="scientific">Sinomicrobium oceani</name>
    <dbReference type="NCBI Taxonomy" id="1150368"/>
    <lineage>
        <taxon>Bacteria</taxon>
        <taxon>Pseudomonadati</taxon>
        <taxon>Bacteroidota</taxon>
        <taxon>Flavobacteriia</taxon>
        <taxon>Flavobacteriales</taxon>
        <taxon>Flavobacteriaceae</taxon>
        <taxon>Sinomicrobium</taxon>
    </lineage>
</organism>
<keyword evidence="3" id="KW-1185">Reference proteome</keyword>
<keyword evidence="2" id="KW-0489">Methyltransferase</keyword>
<accession>A0A1K1PNQ3</accession>
<dbReference type="Proteomes" id="UP000182248">
    <property type="component" value="Unassembled WGS sequence"/>
</dbReference>
<dbReference type="Pfam" id="PF06983">
    <property type="entry name" value="3-dmu-9_3-mt"/>
    <property type="match status" value="1"/>
</dbReference>
<dbReference type="OrthoDB" id="9806473at2"/>
<proteinExistence type="predicted"/>
<protein>
    <submittedName>
        <fullName evidence="2">3-demethylubiquinone-9 3-methyltransferase</fullName>
    </submittedName>
</protein>
<dbReference type="InterPro" id="IPR028973">
    <property type="entry name" value="PhnB-like"/>
</dbReference>